<sequence>MSRISFLQCSVCDKTYPIEKINTYATCDRCEKSPLICEYTLLSGLAKCNIDQNERSMWRYFEMLPVLDKKNIVSLGEGWTPLLSLPRLGSWMGVHKLLLKDESLNPTGSFKARGLSMAISKAKELGITECITPTAGNAGGAMAAYCASAGMRATVVMPRHTPQAFKTECQYFGATLIEVEGLISDCAKKVAELNVEGRFFDVSTMREPYRLEGKKTMGYEIAEQLGWRLPDVILYPTGGGTGLIGLWKAFSEMIELGWIENKMPRLVAVQTENCRPVVNNFFDVDNAPEAKASIANGLSVPFPFARKLIQRVLNETNGTAIAIEEDEIIPAVKEIASKEGLFVSPEGATLVPALKKLLASDQVHPEEEILLLNTGTGYKYIESF</sequence>
<dbReference type="PROSITE" id="PS00165">
    <property type="entry name" value="DEHYDRATASE_SER_THR"/>
    <property type="match status" value="1"/>
</dbReference>
<evidence type="ECO:0000256" key="4">
    <source>
        <dbReference type="ARBA" id="ARBA00013028"/>
    </source>
</evidence>
<comment type="similarity">
    <text evidence="3">Belongs to the threonine synthase family.</text>
</comment>
<dbReference type="PANTHER" id="PTHR48078:SF6">
    <property type="entry name" value="L-THREONINE DEHYDRATASE CATABOLIC TDCB"/>
    <property type="match status" value="1"/>
</dbReference>
<dbReference type="EMBL" id="JAHESD010000076">
    <property type="protein sequence ID" value="MBT1705980.1"/>
    <property type="molecule type" value="Genomic_DNA"/>
</dbReference>
<keyword evidence="9 13" id="KW-0456">Lyase</keyword>
<dbReference type="SUPFAM" id="SSF53686">
    <property type="entry name" value="Tryptophan synthase beta subunit-like PLP-dependent enzymes"/>
    <property type="match status" value="1"/>
</dbReference>
<keyword evidence="7" id="KW-0791">Threonine biosynthesis</keyword>
<comment type="pathway">
    <text evidence="2">Amino-acid biosynthesis; L-threonine biosynthesis; L-threonine from L-aspartate: step 5/5.</text>
</comment>
<dbReference type="EC" id="4.2.3.1" evidence="4 11"/>
<dbReference type="CDD" id="cd01563">
    <property type="entry name" value="Thr-synth_1"/>
    <property type="match status" value="1"/>
</dbReference>
<dbReference type="Pfam" id="PF00291">
    <property type="entry name" value="PALP"/>
    <property type="match status" value="1"/>
</dbReference>
<proteinExistence type="inferred from homology"/>
<keyword evidence="6" id="KW-0028">Amino-acid biosynthesis</keyword>
<evidence type="ECO:0000256" key="3">
    <source>
        <dbReference type="ARBA" id="ARBA00005517"/>
    </source>
</evidence>
<keyword evidence="8" id="KW-0663">Pyridoxal phosphate</keyword>
<dbReference type="PANTHER" id="PTHR48078">
    <property type="entry name" value="THREONINE DEHYDRATASE, MITOCHONDRIAL-RELATED"/>
    <property type="match status" value="1"/>
</dbReference>
<organism evidence="13 14">
    <name type="scientific">Chryseosolibacter indicus</name>
    <dbReference type="NCBI Taxonomy" id="2782351"/>
    <lineage>
        <taxon>Bacteria</taxon>
        <taxon>Pseudomonadati</taxon>
        <taxon>Bacteroidota</taxon>
        <taxon>Cytophagia</taxon>
        <taxon>Cytophagales</taxon>
        <taxon>Chryseotaleaceae</taxon>
        <taxon>Chryseosolibacter</taxon>
    </lineage>
</organism>
<keyword evidence="14" id="KW-1185">Reference proteome</keyword>
<dbReference type="Gene3D" id="3.40.50.1100">
    <property type="match status" value="2"/>
</dbReference>
<dbReference type="NCBIfam" id="TIGR00260">
    <property type="entry name" value="thrC"/>
    <property type="match status" value="1"/>
</dbReference>
<gene>
    <name evidence="13" type="ORF">KK060_22000</name>
</gene>
<comment type="catalytic activity">
    <reaction evidence="10">
        <text>O-phospho-L-homoserine + H2O = L-threonine + phosphate</text>
        <dbReference type="Rhea" id="RHEA:10840"/>
        <dbReference type="ChEBI" id="CHEBI:15377"/>
        <dbReference type="ChEBI" id="CHEBI:43474"/>
        <dbReference type="ChEBI" id="CHEBI:57590"/>
        <dbReference type="ChEBI" id="CHEBI:57926"/>
        <dbReference type="EC" id="4.2.3.1"/>
    </reaction>
</comment>
<reference evidence="13 14" key="1">
    <citation type="submission" date="2021-05" db="EMBL/GenBank/DDBJ databases">
        <title>A Polyphasic approach of four new species of the genus Ohtaekwangia: Ohtaekwangia histidinii sp. nov., Ohtaekwangia cretensis sp. nov., Ohtaekwangia indiensis sp. nov., Ohtaekwangia reichenbachii sp. nov. from diverse environment.</title>
        <authorList>
            <person name="Octaviana S."/>
        </authorList>
    </citation>
    <scope>NUCLEOTIDE SEQUENCE [LARGE SCALE GENOMIC DNA]</scope>
    <source>
        <strain evidence="13 14">PWU20</strain>
    </source>
</reference>
<dbReference type="InterPro" id="IPR050147">
    <property type="entry name" value="Ser/Thr_Dehydratase"/>
</dbReference>
<evidence type="ECO:0000313" key="13">
    <source>
        <dbReference type="EMBL" id="MBT1705980.1"/>
    </source>
</evidence>
<evidence type="ECO:0000259" key="12">
    <source>
        <dbReference type="Pfam" id="PF00291"/>
    </source>
</evidence>
<dbReference type="Proteomes" id="UP000772618">
    <property type="component" value="Unassembled WGS sequence"/>
</dbReference>
<evidence type="ECO:0000256" key="1">
    <source>
        <dbReference type="ARBA" id="ARBA00001933"/>
    </source>
</evidence>
<dbReference type="GO" id="GO:0004795">
    <property type="term" value="F:threonine synthase activity"/>
    <property type="evidence" value="ECO:0007669"/>
    <property type="project" value="UniProtKB-EC"/>
</dbReference>
<evidence type="ECO:0000256" key="8">
    <source>
        <dbReference type="ARBA" id="ARBA00022898"/>
    </source>
</evidence>
<evidence type="ECO:0000256" key="7">
    <source>
        <dbReference type="ARBA" id="ARBA00022697"/>
    </source>
</evidence>
<evidence type="ECO:0000256" key="11">
    <source>
        <dbReference type="NCBIfam" id="TIGR00260"/>
    </source>
</evidence>
<evidence type="ECO:0000256" key="5">
    <source>
        <dbReference type="ARBA" id="ARBA00018679"/>
    </source>
</evidence>
<dbReference type="NCBIfam" id="NF006050">
    <property type="entry name" value="PRK08197.1"/>
    <property type="match status" value="1"/>
</dbReference>
<comment type="cofactor">
    <cofactor evidence="1">
        <name>pyridoxal 5'-phosphate</name>
        <dbReference type="ChEBI" id="CHEBI:597326"/>
    </cofactor>
</comment>
<evidence type="ECO:0000256" key="2">
    <source>
        <dbReference type="ARBA" id="ARBA00004979"/>
    </source>
</evidence>
<dbReference type="InterPro" id="IPR000634">
    <property type="entry name" value="Ser/Thr_deHydtase_PyrdxlP-BS"/>
</dbReference>
<dbReference type="InterPro" id="IPR004450">
    <property type="entry name" value="Thr_synthase-like"/>
</dbReference>
<accession>A0ABS5VYQ1</accession>
<dbReference type="InterPro" id="IPR001926">
    <property type="entry name" value="TrpB-like_PALP"/>
</dbReference>
<evidence type="ECO:0000256" key="6">
    <source>
        <dbReference type="ARBA" id="ARBA00022605"/>
    </source>
</evidence>
<name>A0ABS5VYQ1_9BACT</name>
<comment type="caution">
    <text evidence="13">The sequence shown here is derived from an EMBL/GenBank/DDBJ whole genome shotgun (WGS) entry which is preliminary data.</text>
</comment>
<evidence type="ECO:0000256" key="10">
    <source>
        <dbReference type="ARBA" id="ARBA00049144"/>
    </source>
</evidence>
<feature type="domain" description="Tryptophan synthase beta chain-like PALP" evidence="12">
    <location>
        <begin position="73"/>
        <end position="375"/>
    </location>
</feature>
<dbReference type="RefSeq" id="WP_254156519.1">
    <property type="nucleotide sequence ID" value="NZ_JAHESD010000076.1"/>
</dbReference>
<protein>
    <recommendedName>
        <fullName evidence="5 11">Threonine synthase</fullName>
        <ecNumber evidence="4 11">4.2.3.1</ecNumber>
    </recommendedName>
</protein>
<evidence type="ECO:0000313" key="14">
    <source>
        <dbReference type="Proteomes" id="UP000772618"/>
    </source>
</evidence>
<dbReference type="InterPro" id="IPR036052">
    <property type="entry name" value="TrpB-like_PALP_sf"/>
</dbReference>
<evidence type="ECO:0000256" key="9">
    <source>
        <dbReference type="ARBA" id="ARBA00023239"/>
    </source>
</evidence>